<sequence>MIVEKLKDLAPVPLAAPESRQLLAARKRVIWAGGALAVLVGFFPILHALAGVYAVAAVVAAGVFAAIQVPIWARAKNAADDEYLFRDRGGDDAQD</sequence>
<feature type="transmembrane region" description="Helical" evidence="1">
    <location>
        <begin position="29"/>
        <end position="46"/>
    </location>
</feature>
<dbReference type="EMBL" id="BMIP01000011">
    <property type="protein sequence ID" value="GGD82148.1"/>
    <property type="molecule type" value="Genomic_DNA"/>
</dbReference>
<keyword evidence="1" id="KW-0812">Transmembrane</keyword>
<comment type="caution">
    <text evidence="2">The sequence shown here is derived from an EMBL/GenBank/DDBJ whole genome shotgun (WGS) entry which is preliminary data.</text>
</comment>
<keyword evidence="1" id="KW-1133">Transmembrane helix</keyword>
<feature type="transmembrane region" description="Helical" evidence="1">
    <location>
        <begin position="52"/>
        <end position="73"/>
    </location>
</feature>
<dbReference type="RefSeq" id="WP_066769540.1">
    <property type="nucleotide sequence ID" value="NZ_BMIP01000011.1"/>
</dbReference>
<evidence type="ECO:0000313" key="3">
    <source>
        <dbReference type="Proteomes" id="UP000612349"/>
    </source>
</evidence>
<reference evidence="2" key="2">
    <citation type="submission" date="2020-09" db="EMBL/GenBank/DDBJ databases">
        <authorList>
            <person name="Sun Q."/>
            <person name="Zhou Y."/>
        </authorList>
    </citation>
    <scope>NUCLEOTIDE SEQUENCE</scope>
    <source>
        <strain evidence="2">CGMCC 1.15360</strain>
    </source>
</reference>
<gene>
    <name evidence="2" type="ORF">GCM10010990_35130</name>
</gene>
<name>A0A916Z970_9SPHN</name>
<evidence type="ECO:0000313" key="2">
    <source>
        <dbReference type="EMBL" id="GGD82148.1"/>
    </source>
</evidence>
<keyword evidence="3" id="KW-1185">Reference proteome</keyword>
<protein>
    <submittedName>
        <fullName evidence="2">Uncharacterized protein</fullName>
    </submittedName>
</protein>
<dbReference type="OrthoDB" id="7409737at2"/>
<evidence type="ECO:0000256" key="1">
    <source>
        <dbReference type="SAM" id="Phobius"/>
    </source>
</evidence>
<reference evidence="2" key="1">
    <citation type="journal article" date="2014" name="Int. J. Syst. Evol. Microbiol.">
        <title>Complete genome sequence of Corynebacterium casei LMG S-19264T (=DSM 44701T), isolated from a smear-ripened cheese.</title>
        <authorList>
            <consortium name="US DOE Joint Genome Institute (JGI-PGF)"/>
            <person name="Walter F."/>
            <person name="Albersmeier A."/>
            <person name="Kalinowski J."/>
            <person name="Ruckert C."/>
        </authorList>
    </citation>
    <scope>NUCLEOTIDE SEQUENCE</scope>
    <source>
        <strain evidence="2">CGMCC 1.15360</strain>
    </source>
</reference>
<dbReference type="Proteomes" id="UP000612349">
    <property type="component" value="Unassembled WGS sequence"/>
</dbReference>
<proteinExistence type="predicted"/>
<dbReference type="AlphaFoldDB" id="A0A916Z970"/>
<keyword evidence="1" id="KW-0472">Membrane</keyword>
<accession>A0A916Z970</accession>
<organism evidence="2 3">
    <name type="scientific">Croceicoccus mobilis</name>
    <dbReference type="NCBI Taxonomy" id="1703339"/>
    <lineage>
        <taxon>Bacteria</taxon>
        <taxon>Pseudomonadati</taxon>
        <taxon>Pseudomonadota</taxon>
        <taxon>Alphaproteobacteria</taxon>
        <taxon>Sphingomonadales</taxon>
        <taxon>Erythrobacteraceae</taxon>
        <taxon>Croceicoccus</taxon>
    </lineage>
</organism>